<dbReference type="AlphaFoldDB" id="A0AAD7HUV8"/>
<organism evidence="2 3">
    <name type="scientific">Mycena metata</name>
    <dbReference type="NCBI Taxonomy" id="1033252"/>
    <lineage>
        <taxon>Eukaryota</taxon>
        <taxon>Fungi</taxon>
        <taxon>Dikarya</taxon>
        <taxon>Basidiomycota</taxon>
        <taxon>Agaricomycotina</taxon>
        <taxon>Agaricomycetes</taxon>
        <taxon>Agaricomycetidae</taxon>
        <taxon>Agaricales</taxon>
        <taxon>Marasmiineae</taxon>
        <taxon>Mycenaceae</taxon>
        <taxon>Mycena</taxon>
    </lineage>
</organism>
<protein>
    <recommendedName>
        <fullName evidence="4">Secreted protein</fullName>
    </recommendedName>
</protein>
<keyword evidence="1" id="KW-0732">Signal</keyword>
<sequence length="80" mass="8662">MYSRFFLVAALFLAVSAVTRGTDKSARVIFPGASQPEERAYKVFEQGKCVYKQCTTSAQCTTAGCTVCTESACAQAEGRY</sequence>
<feature type="chain" id="PRO_5042047601" description="Secreted protein" evidence="1">
    <location>
        <begin position="22"/>
        <end position="80"/>
    </location>
</feature>
<evidence type="ECO:0000313" key="3">
    <source>
        <dbReference type="Proteomes" id="UP001215598"/>
    </source>
</evidence>
<dbReference type="Proteomes" id="UP001215598">
    <property type="component" value="Unassembled WGS sequence"/>
</dbReference>
<evidence type="ECO:0008006" key="4">
    <source>
        <dbReference type="Google" id="ProtNLM"/>
    </source>
</evidence>
<proteinExistence type="predicted"/>
<accession>A0AAD7HUV8</accession>
<comment type="caution">
    <text evidence="2">The sequence shown here is derived from an EMBL/GenBank/DDBJ whole genome shotgun (WGS) entry which is preliminary data.</text>
</comment>
<evidence type="ECO:0000256" key="1">
    <source>
        <dbReference type="SAM" id="SignalP"/>
    </source>
</evidence>
<name>A0AAD7HUV8_9AGAR</name>
<gene>
    <name evidence="2" type="ORF">B0H16DRAFT_1734450</name>
</gene>
<keyword evidence="3" id="KW-1185">Reference proteome</keyword>
<reference evidence="2" key="1">
    <citation type="submission" date="2023-03" db="EMBL/GenBank/DDBJ databases">
        <title>Massive genome expansion in bonnet fungi (Mycena s.s.) driven by repeated elements and novel gene families across ecological guilds.</title>
        <authorList>
            <consortium name="Lawrence Berkeley National Laboratory"/>
            <person name="Harder C.B."/>
            <person name="Miyauchi S."/>
            <person name="Viragh M."/>
            <person name="Kuo A."/>
            <person name="Thoen E."/>
            <person name="Andreopoulos B."/>
            <person name="Lu D."/>
            <person name="Skrede I."/>
            <person name="Drula E."/>
            <person name="Henrissat B."/>
            <person name="Morin E."/>
            <person name="Kohler A."/>
            <person name="Barry K."/>
            <person name="LaButti K."/>
            <person name="Morin E."/>
            <person name="Salamov A."/>
            <person name="Lipzen A."/>
            <person name="Mereny Z."/>
            <person name="Hegedus B."/>
            <person name="Baldrian P."/>
            <person name="Stursova M."/>
            <person name="Weitz H."/>
            <person name="Taylor A."/>
            <person name="Grigoriev I.V."/>
            <person name="Nagy L.G."/>
            <person name="Martin F."/>
            <person name="Kauserud H."/>
        </authorList>
    </citation>
    <scope>NUCLEOTIDE SEQUENCE</scope>
    <source>
        <strain evidence="2">CBHHK182m</strain>
    </source>
</reference>
<dbReference type="EMBL" id="JARKIB010000169">
    <property type="protein sequence ID" value="KAJ7728893.1"/>
    <property type="molecule type" value="Genomic_DNA"/>
</dbReference>
<feature type="signal peptide" evidence="1">
    <location>
        <begin position="1"/>
        <end position="21"/>
    </location>
</feature>
<evidence type="ECO:0000313" key="2">
    <source>
        <dbReference type="EMBL" id="KAJ7728893.1"/>
    </source>
</evidence>